<comment type="caution">
    <text evidence="2">The sequence shown here is derived from an EMBL/GenBank/DDBJ whole genome shotgun (WGS) entry which is preliminary data.</text>
</comment>
<accession>A0A323UT05</accession>
<gene>
    <name evidence="2" type="ORF">DNK49_12705</name>
</gene>
<dbReference type="OrthoDB" id="5763254at2"/>
<reference evidence="2 3" key="1">
    <citation type="submission" date="2018-06" db="EMBL/GenBank/DDBJ databases">
        <title>Azoarcus communis strain SWub3 genome.</title>
        <authorList>
            <person name="Zorraquino Salvo V."/>
            <person name="Toubiana D."/>
            <person name="Blumwald E."/>
        </authorList>
    </citation>
    <scope>NUCLEOTIDE SEQUENCE [LARGE SCALE GENOMIC DNA]</scope>
    <source>
        <strain evidence="2 3">SWub3</strain>
    </source>
</reference>
<dbReference type="RefSeq" id="WP_110525088.1">
    <property type="nucleotide sequence ID" value="NZ_QKOE01000008.1"/>
</dbReference>
<proteinExistence type="predicted"/>
<keyword evidence="3" id="KW-1185">Reference proteome</keyword>
<feature type="chain" id="PRO_5016404835" description="Cell surface protein" evidence="1">
    <location>
        <begin position="24"/>
        <end position="507"/>
    </location>
</feature>
<keyword evidence="1" id="KW-0732">Signal</keyword>
<feature type="signal peptide" evidence="1">
    <location>
        <begin position="1"/>
        <end position="23"/>
    </location>
</feature>
<organism evidence="2 3">
    <name type="scientific">Parazoarcus communis SWub3 = DSM 12120</name>
    <dbReference type="NCBI Taxonomy" id="1121029"/>
    <lineage>
        <taxon>Bacteria</taxon>
        <taxon>Pseudomonadati</taxon>
        <taxon>Pseudomonadota</taxon>
        <taxon>Betaproteobacteria</taxon>
        <taxon>Rhodocyclales</taxon>
        <taxon>Zoogloeaceae</taxon>
        <taxon>Parazoarcus</taxon>
    </lineage>
</organism>
<evidence type="ECO:0008006" key="4">
    <source>
        <dbReference type="Google" id="ProtNLM"/>
    </source>
</evidence>
<evidence type="ECO:0000256" key="1">
    <source>
        <dbReference type="SAM" id="SignalP"/>
    </source>
</evidence>
<evidence type="ECO:0000313" key="2">
    <source>
        <dbReference type="EMBL" id="PZA16172.1"/>
    </source>
</evidence>
<dbReference type="EMBL" id="QKOE01000008">
    <property type="protein sequence ID" value="PZA16172.1"/>
    <property type="molecule type" value="Genomic_DNA"/>
</dbReference>
<protein>
    <recommendedName>
        <fullName evidence="4">Cell surface protein</fullName>
    </recommendedName>
</protein>
<dbReference type="Proteomes" id="UP000248259">
    <property type="component" value="Unassembled WGS sequence"/>
</dbReference>
<evidence type="ECO:0000313" key="3">
    <source>
        <dbReference type="Proteomes" id="UP000248259"/>
    </source>
</evidence>
<sequence>MKKKLLATGVAVALGALSGVASAAVTVNAGGVGQINVLPYYSVQEGNDTLISITNTDTTRGKAVKVRFRGAEWSDDVFDFQIFLSPGDMWTGAVTKDGNLAKMSTSDSSCTLPASVNQAFVPIRLQAAAQNTGTLEGYVEVITMADIPATGTGAGNLTANWAVTKDLYNAIKHVAGGKPACRTDATAQTLLEGLTQDNVLVPAGAPQNAWMVAPTASLTTFATIINVPTSKAFTFPATALVESAPLKQYFEQSNNALAFNVALTADNIFAPIAANGGAELPMYQFDMPDLSTPTNAVDVLAVDQRDAIATLLAKASVTTEYVTNDSLLASTDVVISQPVRRYFYEYTQKAAGQTFHLTIPDSTGTNHNYDVNGDVGTVYQPLDGATNRIAVANPRFFDREENTFTSSSGIVISPTPPSAITPISLKGEVSVVSINNSGLPTGALNASITANDYTATGGYSDGWTTLSTTSQGTNGGALPVIGFSAINLFNASAGAAGTNYGMTLPLK</sequence>
<dbReference type="AlphaFoldDB" id="A0A323UT05"/>
<name>A0A323UT05_9RHOO</name>